<sequence>MKVEQAPISLIKNASSVIGISGAILIPFLKQCEDIRADTMISAVQGISALLIT</sequence>
<protein>
    <recommendedName>
        <fullName evidence="3">IclR-ED domain-containing protein</fullName>
    </recommendedName>
</protein>
<name>A0ABV1PD98_9GAMM</name>
<dbReference type="Proteomes" id="UP001463408">
    <property type="component" value="Unassembled WGS sequence"/>
</dbReference>
<dbReference type="RefSeq" id="WP_273856011.1">
    <property type="nucleotide sequence ID" value="NZ_JAQRNC010000004.1"/>
</dbReference>
<reference evidence="1 2" key="1">
    <citation type="submission" date="2024-06" db="EMBL/GenBank/DDBJ databases">
        <title>Pangenomics to understand the prophage dynamics in the radiating lineages of P. brasiliense.</title>
        <authorList>
            <person name="Pardeshi L.A."/>
            <person name="Van Duivenbode I."/>
            <person name="Jonkheer E.M."/>
            <person name="Pel M.J.C."/>
            <person name="Kupczok A."/>
            <person name="De Ridder D."/>
            <person name="Smit S."/>
            <person name="Van Der Lee T.J."/>
        </authorList>
    </citation>
    <scope>NUCLEOTIDE SEQUENCE [LARGE SCALE GENOMIC DNA]</scope>
    <source>
        <strain evidence="1 2">PD 8607</strain>
    </source>
</reference>
<gene>
    <name evidence="1" type="ORF">ABRQ07_16295</name>
</gene>
<keyword evidence="2" id="KW-1185">Reference proteome</keyword>
<comment type="caution">
    <text evidence="1">The sequence shown here is derived from an EMBL/GenBank/DDBJ whole genome shotgun (WGS) entry which is preliminary data.</text>
</comment>
<organism evidence="1 2">
    <name type="scientific">Pectobacterium polonicum</name>
    <dbReference type="NCBI Taxonomy" id="2485124"/>
    <lineage>
        <taxon>Bacteria</taxon>
        <taxon>Pseudomonadati</taxon>
        <taxon>Pseudomonadota</taxon>
        <taxon>Gammaproteobacteria</taxon>
        <taxon>Enterobacterales</taxon>
        <taxon>Pectobacteriaceae</taxon>
        <taxon>Pectobacterium</taxon>
    </lineage>
</organism>
<dbReference type="EMBL" id="JBEHEF010000018">
    <property type="protein sequence ID" value="MEQ9939147.1"/>
    <property type="molecule type" value="Genomic_DNA"/>
</dbReference>
<evidence type="ECO:0008006" key="3">
    <source>
        <dbReference type="Google" id="ProtNLM"/>
    </source>
</evidence>
<evidence type="ECO:0000313" key="1">
    <source>
        <dbReference type="EMBL" id="MEQ9939147.1"/>
    </source>
</evidence>
<accession>A0ABV1PD98</accession>
<evidence type="ECO:0000313" key="2">
    <source>
        <dbReference type="Proteomes" id="UP001463408"/>
    </source>
</evidence>
<proteinExistence type="predicted"/>